<evidence type="ECO:0000256" key="3">
    <source>
        <dbReference type="ARBA" id="ARBA00022723"/>
    </source>
</evidence>
<keyword evidence="4 6" id="KW-0408">Iron</keyword>
<dbReference type="SUPFAM" id="SSF102114">
    <property type="entry name" value="Radical SAM enzymes"/>
    <property type="match status" value="1"/>
</dbReference>
<dbReference type="InterPro" id="IPR058240">
    <property type="entry name" value="rSAM_sf"/>
</dbReference>
<keyword evidence="5 6" id="KW-0411">Iron-sulfur</keyword>
<dbReference type="PANTHER" id="PTHR30352">
    <property type="entry name" value="PYRUVATE FORMATE-LYASE-ACTIVATING ENZYME"/>
    <property type="match status" value="1"/>
</dbReference>
<feature type="binding site" evidence="6">
    <location>
        <position position="86"/>
    </location>
    <ligand>
        <name>[4Fe-4S] cluster</name>
        <dbReference type="ChEBI" id="CHEBI:49883"/>
        <note>4Fe-4S-S-AdoMet</note>
    </ligand>
</feature>
<dbReference type="InterPro" id="IPR016431">
    <property type="entry name" value="Pyrv-formate_lyase-activ_prd"/>
</dbReference>
<dbReference type="InterPro" id="IPR013785">
    <property type="entry name" value="Aldolase_TIM"/>
</dbReference>
<reference evidence="8 9" key="1">
    <citation type="submission" date="2017-09" db="EMBL/GenBank/DDBJ databases">
        <title>Depth-based differentiation of microbial function through sediment-hosted aquifers and enrichment of novel symbionts in the deep terrestrial subsurface.</title>
        <authorList>
            <person name="Probst A.J."/>
            <person name="Ladd B."/>
            <person name="Jarett J.K."/>
            <person name="Geller-Mcgrath D.E."/>
            <person name="Sieber C.M."/>
            <person name="Emerson J.B."/>
            <person name="Anantharaman K."/>
            <person name="Thomas B.C."/>
            <person name="Malmstrom R."/>
            <person name="Stieglmeier M."/>
            <person name="Klingl A."/>
            <person name="Woyke T."/>
            <person name="Ryan C.M."/>
            <person name="Banfield J.F."/>
        </authorList>
    </citation>
    <scope>NUCLEOTIDE SEQUENCE [LARGE SCALE GENOMIC DNA]</scope>
    <source>
        <strain evidence="8">CG11_big_fil_rev_8_21_14_0_20_42_13</strain>
    </source>
</reference>
<dbReference type="GO" id="GO:0046872">
    <property type="term" value="F:metal ion binding"/>
    <property type="evidence" value="ECO:0007669"/>
    <property type="project" value="UniProtKB-KW"/>
</dbReference>
<dbReference type="AlphaFoldDB" id="A0A2H0LYT5"/>
<dbReference type="CDD" id="cd01335">
    <property type="entry name" value="Radical_SAM"/>
    <property type="match status" value="1"/>
</dbReference>
<comment type="caution">
    <text evidence="8">The sequence shown here is derived from an EMBL/GenBank/DDBJ whole genome shotgun (WGS) entry which is preliminary data.</text>
</comment>
<dbReference type="GO" id="GO:0051539">
    <property type="term" value="F:4 iron, 4 sulfur cluster binding"/>
    <property type="evidence" value="ECO:0007669"/>
    <property type="project" value="UniProtKB-KW"/>
</dbReference>
<dbReference type="SFLD" id="SFLDG01101">
    <property type="entry name" value="Uncharacterised_Radical_SAM_Su"/>
    <property type="match status" value="1"/>
</dbReference>
<dbReference type="Gene3D" id="3.20.20.70">
    <property type="entry name" value="Aldolase class I"/>
    <property type="match status" value="1"/>
</dbReference>
<evidence type="ECO:0000256" key="6">
    <source>
        <dbReference type="PIRSR" id="PIRSR004869-50"/>
    </source>
</evidence>
<evidence type="ECO:0000256" key="1">
    <source>
        <dbReference type="ARBA" id="ARBA00022485"/>
    </source>
</evidence>
<name>A0A2H0LYT5_9BACT</name>
<comment type="cofactor">
    <cofactor evidence="6">
        <name>[4Fe-4S] cluster</name>
        <dbReference type="ChEBI" id="CHEBI:49883"/>
    </cofactor>
    <text evidence="6">Binds 1 [4Fe-4S] cluster. The cluster is coordinated with 3 cysteines and an exchangeable S-adenosyl-L-methionine.</text>
</comment>
<protein>
    <submittedName>
        <fullName evidence="8">AmmeMemoRadiSam system radical SAM enzyme</fullName>
    </submittedName>
</protein>
<accession>A0A2H0LYT5</accession>
<dbReference type="EMBL" id="PCWA01000035">
    <property type="protein sequence ID" value="PIQ89547.1"/>
    <property type="molecule type" value="Genomic_DNA"/>
</dbReference>
<dbReference type="SFLD" id="SFLDS00029">
    <property type="entry name" value="Radical_SAM"/>
    <property type="match status" value="1"/>
</dbReference>
<dbReference type="PROSITE" id="PS51918">
    <property type="entry name" value="RADICAL_SAM"/>
    <property type="match status" value="1"/>
</dbReference>
<feature type="domain" description="Radical SAM core" evidence="7">
    <location>
        <begin position="67"/>
        <end position="283"/>
    </location>
</feature>
<dbReference type="InterPro" id="IPR027596">
    <property type="entry name" value="AmmeMemoSam_rS"/>
</dbReference>
<organism evidence="8 9">
    <name type="scientific">Candidatus Ghiorseimicrobium undicola</name>
    <dbReference type="NCBI Taxonomy" id="1974746"/>
    <lineage>
        <taxon>Bacteria</taxon>
        <taxon>Pseudomonadati</taxon>
        <taxon>Candidatus Omnitrophota</taxon>
        <taxon>Candidatus Ghiorseimicrobium</taxon>
    </lineage>
</organism>
<dbReference type="InterPro" id="IPR006638">
    <property type="entry name" value="Elp3/MiaA/NifB-like_rSAM"/>
</dbReference>
<dbReference type="SMART" id="SM00729">
    <property type="entry name" value="Elp3"/>
    <property type="match status" value="1"/>
</dbReference>
<dbReference type="PIRSF" id="PIRSF004869">
    <property type="entry name" value="PflX_prd"/>
    <property type="match status" value="1"/>
</dbReference>
<proteinExistence type="predicted"/>
<evidence type="ECO:0000313" key="9">
    <source>
        <dbReference type="Proteomes" id="UP000229641"/>
    </source>
</evidence>
<dbReference type="PANTHER" id="PTHR30352:SF5">
    <property type="entry name" value="PYRUVATE FORMATE-LYASE 1-ACTIVATING ENZYME"/>
    <property type="match status" value="1"/>
</dbReference>
<dbReference type="InterPro" id="IPR007197">
    <property type="entry name" value="rSAM"/>
</dbReference>
<keyword evidence="2 6" id="KW-0949">S-adenosyl-L-methionine</keyword>
<feature type="binding site" evidence="6">
    <location>
        <position position="89"/>
    </location>
    <ligand>
        <name>[4Fe-4S] cluster</name>
        <dbReference type="ChEBI" id="CHEBI:49883"/>
        <note>4Fe-4S-S-AdoMet</note>
    </ligand>
</feature>
<feature type="binding site" evidence="6">
    <location>
        <position position="82"/>
    </location>
    <ligand>
        <name>[4Fe-4S] cluster</name>
        <dbReference type="ChEBI" id="CHEBI:49883"/>
        <note>4Fe-4S-S-AdoMet</note>
    </ligand>
</feature>
<keyword evidence="1" id="KW-0004">4Fe-4S</keyword>
<evidence type="ECO:0000313" key="8">
    <source>
        <dbReference type="EMBL" id="PIQ89547.1"/>
    </source>
</evidence>
<evidence type="ECO:0000256" key="5">
    <source>
        <dbReference type="ARBA" id="ARBA00023014"/>
    </source>
</evidence>
<gene>
    <name evidence="8" type="primary">amrS</name>
    <name evidence="8" type="ORF">COV72_02680</name>
</gene>
<evidence type="ECO:0000256" key="2">
    <source>
        <dbReference type="ARBA" id="ARBA00022691"/>
    </source>
</evidence>
<sequence>MKEALLYKKLENKKVACFLCAHHCNIASGGVGVCGVRKNINGELFTFSYGNLISANLDPIEKKPLFHFMPGSSSYSIAAKGCNFRCGFCQNWQISQDRDIDGRGEFNKEYLPENVVKAAVKSGAKSVSYTYTEPTIFFEYAMDIAKAANSNGLKNVFVTNGYMTADALKLIRPYLDAANIDLKSFRDDFYKKVCAGRLLPVLDTIRLMHELGIWIELTTLVIPGLNDSEKELSSIAAFIAKVDKSIPWHVSRFHPDYKLQDNPPTSVKTLEMAKQAGEKAGLRYVYIGNVMQEENTFCYNCGKLLIRRIMFNVGENNIKNAKCLYCNSPIDGVY</sequence>
<dbReference type="GO" id="GO:0003824">
    <property type="term" value="F:catalytic activity"/>
    <property type="evidence" value="ECO:0007669"/>
    <property type="project" value="InterPro"/>
</dbReference>
<evidence type="ECO:0000256" key="4">
    <source>
        <dbReference type="ARBA" id="ARBA00023004"/>
    </source>
</evidence>
<dbReference type="Proteomes" id="UP000229641">
    <property type="component" value="Unassembled WGS sequence"/>
</dbReference>
<dbReference type="NCBIfam" id="TIGR04337">
    <property type="entry name" value="AmmeMemoSam_rS"/>
    <property type="match status" value="1"/>
</dbReference>
<keyword evidence="3 6" id="KW-0479">Metal-binding</keyword>
<dbReference type="Pfam" id="PF04055">
    <property type="entry name" value="Radical_SAM"/>
    <property type="match status" value="1"/>
</dbReference>
<dbReference type="InterPro" id="IPR034457">
    <property type="entry name" value="Organic_radical-activating"/>
</dbReference>
<evidence type="ECO:0000259" key="7">
    <source>
        <dbReference type="PROSITE" id="PS51918"/>
    </source>
</evidence>